<sequence>MKNWLRATAALAGAAALTLGGAVSAVAANSVDDGSNVKTFDVTWSDKVKRYDPKLEGTEVNVPLYCEVYEFKDGKKTGSQLGYEWPTLQLTVGKDEKIPLEIKLDKPAYKGVDKIGVQDCYQYRDGKYGHSQFSFSTGYSNGVKKLAMNQQANTDFKFELVKGEWDGETYLGKVPEGKAPTITIGVSQHKAGDPVTEDGEKVYKPLITKGGDPAANKYVFADKAAHRPSAEVNPKNRQDTPITRASIGNSLDMFSGYTGRYRWYQLTASIDDPEQAKLFRVESVEGNDIDGWTVKVSSAVRTMTPEAPTLVEADKCGVEGTVQLPESKYFDYETVTKGTKVSVAALLKQDFKDKIEVKGDTKWEFNVAAKPCTLDPAEQLATPVAPKLINPSADDPASCTVDPYVTIQETEGVSYTVTANGVKLKANQDGKYIYPYNSKVEVKASALDGYFFAEDAVTEWTWDSHDTAMAPACKPAQPNNKQASHPMKKLPKTGVEVATLLSISALLLLAGGALTARRFK</sequence>
<gene>
    <name evidence="3" type="ORF">L0M99_03880</name>
</gene>
<keyword evidence="1" id="KW-0472">Membrane</keyword>
<feature type="chain" id="PRO_5042494722" evidence="2">
    <location>
        <begin position="28"/>
        <end position="520"/>
    </location>
</feature>
<dbReference type="EMBL" id="JAKNHJ010000006">
    <property type="protein sequence ID" value="MCG4617636.1"/>
    <property type="molecule type" value="Genomic_DNA"/>
</dbReference>
<organism evidence="3 4">
    <name type="scientific">Varibaculum cambriense</name>
    <dbReference type="NCBI Taxonomy" id="184870"/>
    <lineage>
        <taxon>Bacteria</taxon>
        <taxon>Bacillati</taxon>
        <taxon>Actinomycetota</taxon>
        <taxon>Actinomycetes</taxon>
        <taxon>Actinomycetales</taxon>
        <taxon>Actinomycetaceae</taxon>
        <taxon>Varibaculum</taxon>
    </lineage>
</organism>
<dbReference type="Proteomes" id="UP001200537">
    <property type="component" value="Unassembled WGS sequence"/>
</dbReference>
<evidence type="ECO:0000313" key="3">
    <source>
        <dbReference type="EMBL" id="MCG4617636.1"/>
    </source>
</evidence>
<keyword evidence="1" id="KW-0812">Transmembrane</keyword>
<accession>A0AAJ1BBK7</accession>
<reference evidence="3" key="1">
    <citation type="submission" date="2022-01" db="EMBL/GenBank/DDBJ databases">
        <title>Collection of gut derived symbiotic bacterial strains cultured from healthy donors.</title>
        <authorList>
            <person name="Lin H."/>
            <person name="Kohout C."/>
            <person name="Waligurski E."/>
            <person name="Pamer E.G."/>
        </authorList>
    </citation>
    <scope>NUCLEOTIDE SEQUENCE</scope>
    <source>
        <strain evidence="3">DFI.7.46</strain>
    </source>
</reference>
<evidence type="ECO:0000256" key="1">
    <source>
        <dbReference type="SAM" id="Phobius"/>
    </source>
</evidence>
<evidence type="ECO:0000313" key="4">
    <source>
        <dbReference type="Proteomes" id="UP001200537"/>
    </source>
</evidence>
<name>A0AAJ1BBK7_9ACTO</name>
<feature type="signal peptide" evidence="2">
    <location>
        <begin position="1"/>
        <end position="27"/>
    </location>
</feature>
<proteinExistence type="predicted"/>
<protein>
    <submittedName>
        <fullName evidence="3">LPXTG cell wall anchor domain-containing protein</fullName>
    </submittedName>
</protein>
<comment type="caution">
    <text evidence="3">The sequence shown here is derived from an EMBL/GenBank/DDBJ whole genome shotgun (WGS) entry which is preliminary data.</text>
</comment>
<feature type="transmembrane region" description="Helical" evidence="1">
    <location>
        <begin position="497"/>
        <end position="516"/>
    </location>
</feature>
<dbReference type="RefSeq" id="WP_024058883.1">
    <property type="nucleotide sequence ID" value="NZ_JAGZVZ010000009.1"/>
</dbReference>
<dbReference type="AlphaFoldDB" id="A0AAJ1BBK7"/>
<keyword evidence="2" id="KW-0732">Signal</keyword>
<evidence type="ECO:0000256" key="2">
    <source>
        <dbReference type="SAM" id="SignalP"/>
    </source>
</evidence>
<keyword evidence="1" id="KW-1133">Transmembrane helix</keyword>
<dbReference type="NCBIfam" id="TIGR01167">
    <property type="entry name" value="LPXTG_anchor"/>
    <property type="match status" value="1"/>
</dbReference>